<dbReference type="Proteomes" id="UP001195941">
    <property type="component" value="Unassembled WGS sequence"/>
</dbReference>
<sequence>MSRDRLSHLYGQFGDTSAEDIISRAVEALALRMSACQRLYQVGQRREMRRNLRSQIVISEQIGMMSLADAARNVVDCLDRDDTVALAATLARLLRIGEQSMSALWDLQDLSV</sequence>
<evidence type="ECO:0000313" key="2">
    <source>
        <dbReference type="Proteomes" id="UP001195941"/>
    </source>
</evidence>
<evidence type="ECO:0000313" key="1">
    <source>
        <dbReference type="EMBL" id="MBR9652425.1"/>
    </source>
</evidence>
<accession>A0ABS5HTY3</accession>
<proteinExistence type="predicted"/>
<comment type="caution">
    <text evidence="1">The sequence shown here is derived from an EMBL/GenBank/DDBJ whole genome shotgun (WGS) entry which is preliminary data.</text>
</comment>
<reference evidence="1 2" key="1">
    <citation type="journal article" date="2021" name="Arch. Microbiol.">
        <title>Thalassobius aquimarinus sp. nov., isolated from the Sea of Japan seashore.</title>
        <authorList>
            <person name="Kurilenko V.V."/>
            <person name="Romanenko L.A."/>
            <person name="Chernysheva N.Y."/>
            <person name="Velansky P.V."/>
            <person name="Tekutyeva L.A."/>
            <person name="Isaeva M.P."/>
            <person name="Mikhailov V.V."/>
        </authorList>
    </citation>
    <scope>NUCLEOTIDE SEQUENCE [LARGE SCALE GENOMIC DNA]</scope>
    <source>
        <strain evidence="1 2">KMM 8518</strain>
    </source>
</reference>
<name>A0ABS5HTY3_9RHOB</name>
<organism evidence="1 2">
    <name type="scientific">Thalassovita aquimarina</name>
    <dbReference type="NCBI Taxonomy" id="2785917"/>
    <lineage>
        <taxon>Bacteria</taxon>
        <taxon>Pseudomonadati</taxon>
        <taxon>Pseudomonadota</taxon>
        <taxon>Alphaproteobacteria</taxon>
        <taxon>Rhodobacterales</taxon>
        <taxon>Roseobacteraceae</taxon>
        <taxon>Thalassovita</taxon>
    </lineage>
</organism>
<protein>
    <submittedName>
        <fullName evidence="1">Uncharacterized protein</fullName>
    </submittedName>
</protein>
<keyword evidence="2" id="KW-1185">Reference proteome</keyword>
<gene>
    <name evidence="1" type="ORF">IT775_15000</name>
</gene>
<dbReference type="EMBL" id="JADMKU010000014">
    <property type="protein sequence ID" value="MBR9652425.1"/>
    <property type="molecule type" value="Genomic_DNA"/>
</dbReference>